<dbReference type="RefSeq" id="WP_135569880.1">
    <property type="nucleotide sequence ID" value="NZ_RQFN01000011.1"/>
</dbReference>
<dbReference type="PROSITE" id="PS51257">
    <property type="entry name" value="PROKAR_LIPOPROTEIN"/>
    <property type="match status" value="1"/>
</dbReference>
<evidence type="ECO:0000313" key="1">
    <source>
        <dbReference type="EMBL" id="TGL05939.1"/>
    </source>
</evidence>
<dbReference type="EMBL" id="RQFO01000004">
    <property type="protein sequence ID" value="TGL05939.1"/>
    <property type="molecule type" value="Genomic_DNA"/>
</dbReference>
<keyword evidence="2" id="KW-1185">Reference proteome</keyword>
<gene>
    <name evidence="1" type="ORF">EHQ31_04315</name>
</gene>
<evidence type="ECO:0008006" key="3">
    <source>
        <dbReference type="Google" id="ProtNLM"/>
    </source>
</evidence>
<name>A0ABY2LUY4_9LEPT</name>
<sequence>MKFRFSLFMIFLISCSFDGGKVKNLNDFLKEKREIINFKLIQCGIGESNNLERLDENLSLLLLLPESSLYDLGLFKSHVTNKDAHFCYDALYSVQCGRTTGESAQNIMATNLLYCNPKSACMGDKQNLGQGEPCISGE</sequence>
<proteinExistence type="predicted"/>
<evidence type="ECO:0000313" key="2">
    <source>
        <dbReference type="Proteomes" id="UP000297465"/>
    </source>
</evidence>
<comment type="caution">
    <text evidence="1">The sequence shown here is derived from an EMBL/GenBank/DDBJ whole genome shotgun (WGS) entry which is preliminary data.</text>
</comment>
<protein>
    <recommendedName>
        <fullName evidence="3">Lipoprotein</fullName>
    </recommendedName>
</protein>
<reference evidence="2" key="1">
    <citation type="journal article" date="2019" name="PLoS Negl. Trop. Dis.">
        <title>Revisiting the worldwide diversity of Leptospira species in the environment.</title>
        <authorList>
            <person name="Vincent A.T."/>
            <person name="Schiettekatte O."/>
            <person name="Bourhy P."/>
            <person name="Veyrier F.J."/>
            <person name="Picardeau M."/>
        </authorList>
    </citation>
    <scope>NUCLEOTIDE SEQUENCE [LARGE SCALE GENOMIC DNA]</scope>
    <source>
        <strain evidence="2">201800278</strain>
    </source>
</reference>
<accession>A0ABY2LUY4</accession>
<organism evidence="1 2">
    <name type="scientific">Leptospira montravelensis</name>
    <dbReference type="NCBI Taxonomy" id="2484961"/>
    <lineage>
        <taxon>Bacteria</taxon>
        <taxon>Pseudomonadati</taxon>
        <taxon>Spirochaetota</taxon>
        <taxon>Spirochaetia</taxon>
        <taxon>Leptospirales</taxon>
        <taxon>Leptospiraceae</taxon>
        <taxon>Leptospira</taxon>
    </lineage>
</organism>
<dbReference type="Proteomes" id="UP000297465">
    <property type="component" value="Unassembled WGS sequence"/>
</dbReference>